<dbReference type="EMBL" id="KL363264">
    <property type="protein sequence ID" value="KFD49781.1"/>
    <property type="molecule type" value="Genomic_DNA"/>
</dbReference>
<evidence type="ECO:0000313" key="3">
    <source>
        <dbReference type="EMBL" id="KFD68532.1"/>
    </source>
</evidence>
<evidence type="ECO:0000313" key="1">
    <source>
        <dbReference type="EMBL" id="KFD49781.1"/>
    </source>
</evidence>
<gene>
    <name evidence="1" type="ORF">M513_09376</name>
    <name evidence="3" type="ORF">M514_09376</name>
    <name evidence="2" type="ORF">M514_24942</name>
</gene>
<reference evidence="2 4" key="1">
    <citation type="journal article" date="2014" name="Nat. Genet.">
        <title>Genome and transcriptome of the porcine whipworm Trichuris suis.</title>
        <authorList>
            <person name="Jex A.R."/>
            <person name="Nejsum P."/>
            <person name="Schwarz E.M."/>
            <person name="Hu L."/>
            <person name="Young N.D."/>
            <person name="Hall R.S."/>
            <person name="Korhonen P.K."/>
            <person name="Liao S."/>
            <person name="Thamsborg S."/>
            <person name="Xia J."/>
            <person name="Xu P."/>
            <person name="Wang S."/>
            <person name="Scheerlinck J.P."/>
            <person name="Hofmann A."/>
            <person name="Sternberg P.W."/>
            <person name="Wang J."/>
            <person name="Gasser R.B."/>
        </authorList>
    </citation>
    <scope>NUCLEOTIDE SEQUENCE [LARGE SCALE GENOMIC DNA]</scope>
    <source>
        <strain evidence="2">DCEP-RM93F</strain>
        <strain evidence="1">DCEP-RM93M</strain>
    </source>
</reference>
<dbReference type="EMBL" id="KL367504">
    <property type="protein sequence ID" value="KFD68532.1"/>
    <property type="molecule type" value="Genomic_DNA"/>
</dbReference>
<accession>A0A085N0A6</accession>
<sequence length="153" mass="17834">MLPTDIPTSYGPIKLPLRDIMDNRRRGAQIRGKNRLSADSICREALQCNYLFSWRVFMVQTPRWHNDSDWKLAMKNYLVDSGLWQCTMSLEVNEEVDQRALAKINLSVSPCDWAAVRKARTAKKLWESFRWKHLCTHPRLYIDSLAAFIGSTM</sequence>
<dbReference type="AlphaFoldDB" id="A0A085N0A6"/>
<evidence type="ECO:0000313" key="2">
    <source>
        <dbReference type="EMBL" id="KFD62902.1"/>
    </source>
</evidence>
<protein>
    <submittedName>
        <fullName evidence="2">Uncharacterized protein</fullName>
    </submittedName>
</protein>
<evidence type="ECO:0000313" key="4">
    <source>
        <dbReference type="Proteomes" id="UP000030764"/>
    </source>
</evidence>
<dbReference type="EMBL" id="KL367585">
    <property type="protein sequence ID" value="KFD62902.1"/>
    <property type="molecule type" value="Genomic_DNA"/>
</dbReference>
<keyword evidence="4" id="KW-1185">Reference proteome</keyword>
<organism evidence="2">
    <name type="scientific">Trichuris suis</name>
    <name type="common">pig whipworm</name>
    <dbReference type="NCBI Taxonomy" id="68888"/>
    <lineage>
        <taxon>Eukaryota</taxon>
        <taxon>Metazoa</taxon>
        <taxon>Ecdysozoa</taxon>
        <taxon>Nematoda</taxon>
        <taxon>Enoplea</taxon>
        <taxon>Dorylaimia</taxon>
        <taxon>Trichinellida</taxon>
        <taxon>Trichuridae</taxon>
        <taxon>Trichuris</taxon>
    </lineage>
</organism>
<dbReference type="Proteomes" id="UP000030758">
    <property type="component" value="Unassembled WGS sequence"/>
</dbReference>
<proteinExistence type="predicted"/>
<name>A0A085N0A6_9BILA</name>
<dbReference type="Proteomes" id="UP000030764">
    <property type="component" value="Unassembled WGS sequence"/>
</dbReference>